<sequence>LYGRKHQDLKVNNFVKRYDGGINIKLFRSKINQRGLSNNNAQAETISLPNIKEIIDDYELYFTKYSATAIVNFYLKLYTAND</sequence>
<dbReference type="EMBL" id="CAJVQC010088842">
    <property type="protein sequence ID" value="CAG8824356.1"/>
    <property type="molecule type" value="Genomic_DNA"/>
</dbReference>
<reference evidence="1" key="1">
    <citation type="submission" date="2021-06" db="EMBL/GenBank/DDBJ databases">
        <authorList>
            <person name="Kallberg Y."/>
            <person name="Tangrot J."/>
            <person name="Rosling A."/>
        </authorList>
    </citation>
    <scope>NUCLEOTIDE SEQUENCE</scope>
    <source>
        <strain evidence="1">MA461A</strain>
    </source>
</reference>
<evidence type="ECO:0000313" key="1">
    <source>
        <dbReference type="EMBL" id="CAG8824356.1"/>
    </source>
</evidence>
<evidence type="ECO:0000313" key="2">
    <source>
        <dbReference type="Proteomes" id="UP000789920"/>
    </source>
</evidence>
<dbReference type="Proteomes" id="UP000789920">
    <property type="component" value="Unassembled WGS sequence"/>
</dbReference>
<keyword evidence="2" id="KW-1185">Reference proteome</keyword>
<proteinExistence type="predicted"/>
<feature type="non-terminal residue" evidence="1">
    <location>
        <position position="82"/>
    </location>
</feature>
<protein>
    <submittedName>
        <fullName evidence="1">30532_t:CDS:1</fullName>
    </submittedName>
</protein>
<gene>
    <name evidence="1" type="ORF">RPERSI_LOCUS26223</name>
</gene>
<comment type="caution">
    <text evidence="1">The sequence shown here is derived from an EMBL/GenBank/DDBJ whole genome shotgun (WGS) entry which is preliminary data.</text>
</comment>
<feature type="non-terminal residue" evidence="1">
    <location>
        <position position="1"/>
    </location>
</feature>
<organism evidence="1 2">
    <name type="scientific">Racocetra persica</name>
    <dbReference type="NCBI Taxonomy" id="160502"/>
    <lineage>
        <taxon>Eukaryota</taxon>
        <taxon>Fungi</taxon>
        <taxon>Fungi incertae sedis</taxon>
        <taxon>Mucoromycota</taxon>
        <taxon>Glomeromycotina</taxon>
        <taxon>Glomeromycetes</taxon>
        <taxon>Diversisporales</taxon>
        <taxon>Gigasporaceae</taxon>
        <taxon>Racocetra</taxon>
    </lineage>
</organism>
<name>A0ACA9S425_9GLOM</name>
<accession>A0ACA9S425</accession>